<keyword evidence="3" id="KW-1185">Reference proteome</keyword>
<dbReference type="CDD" id="cd00085">
    <property type="entry name" value="HNHc"/>
    <property type="match status" value="1"/>
</dbReference>
<dbReference type="Gene3D" id="1.10.30.50">
    <property type="match status" value="1"/>
</dbReference>
<proteinExistence type="predicted"/>
<gene>
    <name evidence="2" type="ORF">BBCT_1483</name>
</gene>
<reference evidence="2 3" key="1">
    <citation type="submission" date="2012-02" db="EMBL/GenBank/DDBJ databases">
        <title>Complete genome sequence of Bifidobacterium catenulatum JCM 1194.</title>
        <authorList>
            <person name="Toh H."/>
            <person name="Oshima K."/>
            <person name="Morita H."/>
            <person name="Hattori M."/>
        </authorList>
    </citation>
    <scope>NUCLEOTIDE SEQUENCE [LARGE SCALE GENOMIC DNA]</scope>
    <source>
        <strain evidence="2 3">JCM 1194</strain>
    </source>
</reference>
<dbReference type="InterPro" id="IPR003615">
    <property type="entry name" value="HNH_nuc"/>
</dbReference>
<protein>
    <recommendedName>
        <fullName evidence="1">HNH nuclease domain-containing protein</fullName>
    </recommendedName>
</protein>
<dbReference type="SMART" id="SM00507">
    <property type="entry name" value="HNHc"/>
    <property type="match status" value="1"/>
</dbReference>
<evidence type="ECO:0000313" key="3">
    <source>
        <dbReference type="Proteomes" id="UP000035061"/>
    </source>
</evidence>
<dbReference type="InterPro" id="IPR002711">
    <property type="entry name" value="HNH"/>
</dbReference>
<feature type="domain" description="HNH nuclease" evidence="1">
    <location>
        <begin position="11"/>
        <end position="64"/>
    </location>
</feature>
<dbReference type="EMBL" id="AP012325">
    <property type="protein sequence ID" value="BAR02451.1"/>
    <property type="molecule type" value="Genomic_DNA"/>
</dbReference>
<dbReference type="Proteomes" id="UP000035061">
    <property type="component" value="Chromosome"/>
</dbReference>
<evidence type="ECO:0000313" key="2">
    <source>
        <dbReference type="EMBL" id="BAR02451.1"/>
    </source>
</evidence>
<dbReference type="Pfam" id="PF01844">
    <property type="entry name" value="HNH"/>
    <property type="match status" value="1"/>
</dbReference>
<name>A0ABM7EX53_9BIFI</name>
<evidence type="ECO:0000259" key="1">
    <source>
        <dbReference type="SMART" id="SM00507"/>
    </source>
</evidence>
<sequence>MMARRQTIDPLVRAKVIETWGNACWLRLPGCTGVGEEDDHIVPYAHGGMDTVANIRRACKHCNASRQDRVLYGYGARLHIVVTPPGSCDREAVEWVEAHRQQGDPVVSWLALARAMRLPESPSMAQRRAVAMAWSAAYRQFAITQEPIDVWMIRTTTSSRRHPRMFDEWISLDYDVRVIDPGFEVEWERAETEQAKRLVRQWYGLHISQALVDARQRERRATLARLGLRSDRVTVASRPEW</sequence>
<accession>A0ABM7EX53</accession>
<organism evidence="2 3">
    <name type="scientific">Bifidobacterium catenulatum DSM 16992 = JCM 1194 = LMG 11043</name>
    <dbReference type="NCBI Taxonomy" id="566552"/>
    <lineage>
        <taxon>Bacteria</taxon>
        <taxon>Bacillati</taxon>
        <taxon>Actinomycetota</taxon>
        <taxon>Actinomycetes</taxon>
        <taxon>Bifidobacteriales</taxon>
        <taxon>Bifidobacteriaceae</taxon>
        <taxon>Bifidobacterium</taxon>
    </lineage>
</organism>